<comment type="caution">
    <text evidence="5">The sequence shown here is derived from an EMBL/GenBank/DDBJ whole genome shotgun (WGS) entry which is preliminary data.</text>
</comment>
<organism evidence="5 6">
    <name type="scientific">Pseudomarimonas arenosa</name>
    <dbReference type="NCBI Taxonomy" id="2774145"/>
    <lineage>
        <taxon>Bacteria</taxon>
        <taxon>Pseudomonadati</taxon>
        <taxon>Pseudomonadota</taxon>
        <taxon>Gammaproteobacteria</taxon>
        <taxon>Lysobacterales</taxon>
        <taxon>Lysobacteraceae</taxon>
        <taxon>Pseudomarimonas</taxon>
    </lineage>
</organism>
<protein>
    <recommendedName>
        <fullName evidence="2">diguanylate cyclase</fullName>
        <ecNumber evidence="2">2.7.7.65</ecNumber>
    </recommendedName>
</protein>
<dbReference type="CDD" id="cd01949">
    <property type="entry name" value="GGDEF"/>
    <property type="match status" value="1"/>
</dbReference>
<dbReference type="SMART" id="SM00267">
    <property type="entry name" value="GGDEF"/>
    <property type="match status" value="1"/>
</dbReference>
<evidence type="ECO:0000256" key="1">
    <source>
        <dbReference type="ARBA" id="ARBA00001946"/>
    </source>
</evidence>
<dbReference type="InterPro" id="IPR003018">
    <property type="entry name" value="GAF"/>
</dbReference>
<dbReference type="FunFam" id="3.30.70.270:FF:000001">
    <property type="entry name" value="Diguanylate cyclase domain protein"/>
    <property type="match status" value="1"/>
</dbReference>
<dbReference type="EMBL" id="JACYTR010000024">
    <property type="protein sequence ID" value="MBD8526480.1"/>
    <property type="molecule type" value="Genomic_DNA"/>
</dbReference>
<dbReference type="Pfam" id="PF00990">
    <property type="entry name" value="GGDEF"/>
    <property type="match status" value="1"/>
</dbReference>
<name>A0AAW3ZNH7_9GAMM</name>
<dbReference type="Pfam" id="PF13185">
    <property type="entry name" value="GAF_2"/>
    <property type="match status" value="1"/>
</dbReference>
<accession>A0AAW3ZNH7</accession>
<dbReference type="InterPro" id="IPR029787">
    <property type="entry name" value="Nucleotide_cyclase"/>
</dbReference>
<dbReference type="RefSeq" id="WP_192029902.1">
    <property type="nucleotide sequence ID" value="NZ_JACYTR010000024.1"/>
</dbReference>
<reference evidence="5 6" key="1">
    <citation type="submission" date="2020-09" db="EMBL/GenBank/DDBJ databases">
        <title>Pseudoxanthomonas sp. CAU 1598 isolated from sand of Yaerae Beach.</title>
        <authorList>
            <person name="Kim W."/>
        </authorList>
    </citation>
    <scope>NUCLEOTIDE SEQUENCE [LARGE SCALE GENOMIC DNA]</scope>
    <source>
        <strain evidence="5 6">CAU 1598</strain>
    </source>
</reference>
<evidence type="ECO:0000259" key="4">
    <source>
        <dbReference type="PROSITE" id="PS50887"/>
    </source>
</evidence>
<dbReference type="NCBIfam" id="TIGR00254">
    <property type="entry name" value="GGDEF"/>
    <property type="match status" value="1"/>
</dbReference>
<keyword evidence="6" id="KW-1185">Reference proteome</keyword>
<dbReference type="Gene3D" id="3.30.450.40">
    <property type="match status" value="1"/>
</dbReference>
<comment type="cofactor">
    <cofactor evidence="1">
        <name>Mg(2+)</name>
        <dbReference type="ChEBI" id="CHEBI:18420"/>
    </cofactor>
</comment>
<dbReference type="GO" id="GO:0052621">
    <property type="term" value="F:diguanylate cyclase activity"/>
    <property type="evidence" value="ECO:0007669"/>
    <property type="project" value="UniProtKB-EC"/>
</dbReference>
<dbReference type="PANTHER" id="PTHR45138:SF9">
    <property type="entry name" value="DIGUANYLATE CYCLASE DGCM-RELATED"/>
    <property type="match status" value="1"/>
</dbReference>
<dbReference type="InterPro" id="IPR029016">
    <property type="entry name" value="GAF-like_dom_sf"/>
</dbReference>
<dbReference type="InterPro" id="IPR000160">
    <property type="entry name" value="GGDEF_dom"/>
</dbReference>
<dbReference type="EC" id="2.7.7.65" evidence="2"/>
<dbReference type="AlphaFoldDB" id="A0AAW3ZNH7"/>
<proteinExistence type="predicted"/>
<dbReference type="Proteomes" id="UP000613768">
    <property type="component" value="Unassembled WGS sequence"/>
</dbReference>
<dbReference type="GO" id="GO:1902201">
    <property type="term" value="P:negative regulation of bacterial-type flagellum-dependent cell motility"/>
    <property type="evidence" value="ECO:0007669"/>
    <property type="project" value="TreeGrafter"/>
</dbReference>
<evidence type="ECO:0000256" key="2">
    <source>
        <dbReference type="ARBA" id="ARBA00012528"/>
    </source>
</evidence>
<sequence length="335" mass="37488">MADSDRLHFPLAEDESRRLAALHQLGILDTPREDDFDLLTELAAELCGTPYAFVVLIDADRIWVKSAFGMGLQDSSLQRGASPCAYVVAQQPMLVIEDVDLDPRTRNMPHAHFQMYAGAQLRTSDGLALGTLCVEDSRVRRPSEKQLELLQRLAQQVMQLIELRAAKRELLHQASTDALTGLANRRALFQRLQQELARNSRHHFALSFVVIDIDHFKTVNDRYGHATGDVVLQQVAECLRLHSRETDLIARFGGEEFCAILIDSDLEMAVQWADRTRVALHNMQINGFPQLRISASFGVTSVSKGQDHTPDTLFSAADKAVYRAKQAGRDRVESG</sequence>
<dbReference type="InterPro" id="IPR050469">
    <property type="entry name" value="Diguanylate_Cyclase"/>
</dbReference>
<gene>
    <name evidence="5" type="ORF">IFO71_12095</name>
</gene>
<dbReference type="GO" id="GO:0005886">
    <property type="term" value="C:plasma membrane"/>
    <property type="evidence" value="ECO:0007669"/>
    <property type="project" value="TreeGrafter"/>
</dbReference>
<dbReference type="PANTHER" id="PTHR45138">
    <property type="entry name" value="REGULATORY COMPONENTS OF SENSORY TRANSDUCTION SYSTEM"/>
    <property type="match status" value="1"/>
</dbReference>
<dbReference type="InterPro" id="IPR043128">
    <property type="entry name" value="Rev_trsase/Diguanyl_cyclase"/>
</dbReference>
<dbReference type="SUPFAM" id="SSF55073">
    <property type="entry name" value="Nucleotide cyclase"/>
    <property type="match status" value="1"/>
</dbReference>
<comment type="catalytic activity">
    <reaction evidence="3">
        <text>2 GTP = 3',3'-c-di-GMP + 2 diphosphate</text>
        <dbReference type="Rhea" id="RHEA:24898"/>
        <dbReference type="ChEBI" id="CHEBI:33019"/>
        <dbReference type="ChEBI" id="CHEBI:37565"/>
        <dbReference type="ChEBI" id="CHEBI:58805"/>
        <dbReference type="EC" id="2.7.7.65"/>
    </reaction>
</comment>
<dbReference type="PROSITE" id="PS50887">
    <property type="entry name" value="GGDEF"/>
    <property type="match status" value="1"/>
</dbReference>
<evidence type="ECO:0000313" key="5">
    <source>
        <dbReference type="EMBL" id="MBD8526480.1"/>
    </source>
</evidence>
<dbReference type="GO" id="GO:0043709">
    <property type="term" value="P:cell adhesion involved in single-species biofilm formation"/>
    <property type="evidence" value="ECO:0007669"/>
    <property type="project" value="TreeGrafter"/>
</dbReference>
<dbReference type="Gene3D" id="3.30.70.270">
    <property type="match status" value="1"/>
</dbReference>
<dbReference type="SUPFAM" id="SSF55781">
    <property type="entry name" value="GAF domain-like"/>
    <property type="match status" value="1"/>
</dbReference>
<evidence type="ECO:0000313" key="6">
    <source>
        <dbReference type="Proteomes" id="UP000613768"/>
    </source>
</evidence>
<feature type="domain" description="GGDEF" evidence="4">
    <location>
        <begin position="204"/>
        <end position="335"/>
    </location>
</feature>
<dbReference type="SMART" id="SM00065">
    <property type="entry name" value="GAF"/>
    <property type="match status" value="1"/>
</dbReference>
<evidence type="ECO:0000256" key="3">
    <source>
        <dbReference type="ARBA" id="ARBA00034247"/>
    </source>
</evidence>